<gene>
    <name evidence="3" type="ORF">HMPREF0428_01698</name>
</gene>
<organism evidence="3 4">
    <name type="scientific">Gemella haemolysans M341</name>
    <dbReference type="NCBI Taxonomy" id="562981"/>
    <lineage>
        <taxon>Bacteria</taxon>
        <taxon>Bacillati</taxon>
        <taxon>Bacillota</taxon>
        <taxon>Bacilli</taxon>
        <taxon>Bacillales</taxon>
        <taxon>Gemellaceae</taxon>
        <taxon>Gemella</taxon>
    </lineage>
</organism>
<accession>A0AA87AJY8</accession>
<dbReference type="RefSeq" id="WP_003147858.1">
    <property type="nucleotide sequence ID" value="NZ_GL883586.1"/>
</dbReference>
<evidence type="ECO:0000256" key="2">
    <source>
        <dbReference type="SAM" id="Phobius"/>
    </source>
</evidence>
<dbReference type="Proteomes" id="UP000004773">
    <property type="component" value="Unassembled WGS sequence"/>
</dbReference>
<dbReference type="AlphaFoldDB" id="A0AA87AJY8"/>
<proteinExistence type="predicted"/>
<evidence type="ECO:0000313" key="4">
    <source>
        <dbReference type="Proteomes" id="UP000004773"/>
    </source>
</evidence>
<feature type="compositionally biased region" description="Basic and acidic residues" evidence="1">
    <location>
        <begin position="174"/>
        <end position="204"/>
    </location>
</feature>
<keyword evidence="2" id="KW-0472">Membrane</keyword>
<feature type="transmembrane region" description="Helical" evidence="2">
    <location>
        <begin position="7"/>
        <end position="25"/>
    </location>
</feature>
<feature type="region of interest" description="Disordered" evidence="1">
    <location>
        <begin position="171"/>
        <end position="236"/>
    </location>
</feature>
<sequence length="287" mass="32432">MKKIISILMPILVIFFLVGGTYYYLTSENKNFKEEHSKYISLINDSHDFNSGLKGLETLTTEKAKETLRNIDNEINIASELVKIDTALNNANIEEAHNHLKHAKKLNTGHTFTKAITYLEEQLENYDNALIEILKLDSTSPNYADQVKTILAKYEFKYSALKDKLLNSETSELEQDHKTNVTKKEEEKKELSNKEDSKKEKSSENKGSTTGKQTSADSKKTSSIPNTKIHPQIIGQQVPETYNTIRYTQEGATSRSIIENELKGDISNFTNEEIDAAIASYNAKNQG</sequence>
<evidence type="ECO:0000313" key="3">
    <source>
        <dbReference type="EMBL" id="EGF86320.1"/>
    </source>
</evidence>
<evidence type="ECO:0000256" key="1">
    <source>
        <dbReference type="SAM" id="MobiDB-lite"/>
    </source>
</evidence>
<name>A0AA87AJY8_9BACL</name>
<keyword evidence="2" id="KW-1133">Transmembrane helix</keyword>
<feature type="compositionally biased region" description="Polar residues" evidence="1">
    <location>
        <begin position="207"/>
        <end position="226"/>
    </location>
</feature>
<reference evidence="3 4" key="1">
    <citation type="submission" date="2011-03" db="EMBL/GenBank/DDBJ databases">
        <title>The Genome Sequence of Gemella haemolysans M341.</title>
        <authorList>
            <consortium name="The Broad Institute Genome Sequencing Platform"/>
            <consortium name="The Broad Institute Genome Sequencing Center for Infectious Disease"/>
            <person name="Earl A."/>
            <person name="Ward D."/>
            <person name="Feldgarden M."/>
            <person name="Gevers D."/>
            <person name="Sibley C.D."/>
            <person name="Field T.R."/>
            <person name="Grinwis M."/>
            <person name="Eshaghurshan C.S."/>
            <person name="Surette M.G."/>
            <person name="Young S.K."/>
            <person name="Zeng Q."/>
            <person name="Gargeya S."/>
            <person name="Fitzgerald M."/>
            <person name="Haas B."/>
            <person name="Abouelleil A."/>
            <person name="Alvarado L."/>
            <person name="Arachchi H.M."/>
            <person name="Berlin A."/>
            <person name="Brown A."/>
            <person name="Chapman S.B."/>
            <person name="Chen Z."/>
            <person name="Dunbar C."/>
            <person name="Freedman E."/>
            <person name="Gearin G."/>
            <person name="Gellesch M."/>
            <person name="Goldberg J."/>
            <person name="Griggs A."/>
            <person name="Gujja S."/>
            <person name="Heilman E.R."/>
            <person name="Heiman D."/>
            <person name="Howarth C."/>
            <person name="Larson L."/>
            <person name="Lui A."/>
            <person name="MacDonald P.J.P."/>
            <person name="Mehta T."/>
            <person name="Montmayeur A."/>
            <person name="Murphy C."/>
            <person name="Neiman D."/>
            <person name="Pearson M."/>
            <person name="Priest M."/>
            <person name="Roberts A."/>
            <person name="Saif S."/>
            <person name="Shea T."/>
            <person name="Shenoy N."/>
            <person name="Sisk P."/>
            <person name="Stolte C."/>
            <person name="Sykes S."/>
            <person name="White J."/>
            <person name="Yandava C."/>
            <person name="Wortman J."/>
            <person name="Nusbaum C."/>
            <person name="Birren B."/>
        </authorList>
    </citation>
    <scope>NUCLEOTIDE SEQUENCE [LARGE SCALE GENOMIC DNA]</scope>
    <source>
        <strain evidence="3 4">M341</strain>
    </source>
</reference>
<keyword evidence="2" id="KW-0812">Transmembrane</keyword>
<dbReference type="EMBL" id="ACRO01000043">
    <property type="protein sequence ID" value="EGF86320.1"/>
    <property type="molecule type" value="Genomic_DNA"/>
</dbReference>
<protein>
    <submittedName>
        <fullName evidence="3">Uncharacterized protein</fullName>
    </submittedName>
</protein>
<comment type="caution">
    <text evidence="3">The sequence shown here is derived from an EMBL/GenBank/DDBJ whole genome shotgun (WGS) entry which is preliminary data.</text>
</comment>